<feature type="transmembrane region" description="Helical" evidence="1">
    <location>
        <begin position="96"/>
        <end position="113"/>
    </location>
</feature>
<organism evidence="2 3">
    <name type="scientific">Colwellia demingiae</name>
    <dbReference type="NCBI Taxonomy" id="89401"/>
    <lineage>
        <taxon>Bacteria</taxon>
        <taxon>Pseudomonadati</taxon>
        <taxon>Pseudomonadota</taxon>
        <taxon>Gammaproteobacteria</taxon>
        <taxon>Alteromonadales</taxon>
        <taxon>Colwelliaceae</taxon>
        <taxon>Colwellia</taxon>
    </lineage>
</organism>
<evidence type="ECO:0000256" key="1">
    <source>
        <dbReference type="SAM" id="Phobius"/>
    </source>
</evidence>
<sequence length="125" mass="14573">MKARQHYYFFITVIFVTLLLLFAHEFLPDALRKRIFQFPEIDTIGHLTSFFILTWVSHSIIKLSLSLSVPLLIFYGALTEIGQSFLGYRNGQFGDFVADVVGISLFALAKWLYRNFFRKTKVNKQ</sequence>
<dbReference type="AlphaFoldDB" id="A0A5C6QLH9"/>
<dbReference type="Proteomes" id="UP000321822">
    <property type="component" value="Unassembled WGS sequence"/>
</dbReference>
<keyword evidence="1" id="KW-0812">Transmembrane</keyword>
<feature type="transmembrane region" description="Helical" evidence="1">
    <location>
        <begin position="6"/>
        <end position="27"/>
    </location>
</feature>
<keyword evidence="1" id="KW-0472">Membrane</keyword>
<evidence type="ECO:0000313" key="2">
    <source>
        <dbReference type="EMBL" id="TWX69855.1"/>
    </source>
</evidence>
<feature type="transmembrane region" description="Helical" evidence="1">
    <location>
        <begin position="47"/>
        <end position="76"/>
    </location>
</feature>
<keyword evidence="3" id="KW-1185">Reference proteome</keyword>
<protein>
    <recommendedName>
        <fullName evidence="4">VanZ-like domain-containing protein</fullName>
    </recommendedName>
</protein>
<comment type="caution">
    <text evidence="2">The sequence shown here is derived from an EMBL/GenBank/DDBJ whole genome shotgun (WGS) entry which is preliminary data.</text>
</comment>
<evidence type="ECO:0008006" key="4">
    <source>
        <dbReference type="Google" id="ProtNLM"/>
    </source>
</evidence>
<evidence type="ECO:0000313" key="3">
    <source>
        <dbReference type="Proteomes" id="UP000321822"/>
    </source>
</evidence>
<proteinExistence type="predicted"/>
<dbReference type="PANTHER" id="PTHR28008">
    <property type="entry name" value="DOMAIN PROTEIN, PUTATIVE (AFU_ORTHOLOGUE AFUA_3G10980)-RELATED"/>
    <property type="match status" value="1"/>
</dbReference>
<name>A0A5C6QLH9_9GAMM</name>
<dbReference type="RefSeq" id="WP_146785956.1">
    <property type="nucleotide sequence ID" value="NZ_VOLT01000003.1"/>
</dbReference>
<accession>A0A5C6QLH9</accession>
<keyword evidence="1" id="KW-1133">Transmembrane helix</keyword>
<dbReference type="PANTHER" id="PTHR28008:SF1">
    <property type="entry name" value="DOMAIN PROTEIN, PUTATIVE (AFU_ORTHOLOGUE AFUA_3G10980)-RELATED"/>
    <property type="match status" value="1"/>
</dbReference>
<dbReference type="EMBL" id="VOLT01000003">
    <property type="protein sequence ID" value="TWX69855.1"/>
    <property type="molecule type" value="Genomic_DNA"/>
</dbReference>
<reference evidence="2 3" key="1">
    <citation type="submission" date="2019-07" db="EMBL/GenBank/DDBJ databases">
        <title>Genomes of sea-ice associated Colwellia species.</title>
        <authorList>
            <person name="Bowman J.P."/>
        </authorList>
    </citation>
    <scope>NUCLEOTIDE SEQUENCE [LARGE SCALE GENOMIC DNA]</scope>
    <source>
        <strain evidence="2 3">ACAM 459</strain>
    </source>
</reference>
<dbReference type="OrthoDB" id="8564037at2"/>
<gene>
    <name evidence="2" type="ORF">ESZ36_07910</name>
</gene>
<dbReference type="NCBIfam" id="NF037970">
    <property type="entry name" value="vanZ_1"/>
    <property type="match status" value="1"/>
</dbReference>